<dbReference type="Gene3D" id="3.40.50.1820">
    <property type="entry name" value="alpha/beta hydrolase"/>
    <property type="match status" value="1"/>
</dbReference>
<gene>
    <name evidence="1" type="ORF">AB0K40_37430</name>
</gene>
<reference evidence="1 2" key="1">
    <citation type="submission" date="2024-06" db="EMBL/GenBank/DDBJ databases">
        <title>The Natural Products Discovery Center: Release of the First 8490 Sequenced Strains for Exploring Actinobacteria Biosynthetic Diversity.</title>
        <authorList>
            <person name="Kalkreuter E."/>
            <person name="Kautsar S.A."/>
            <person name="Yang D."/>
            <person name="Bader C.D."/>
            <person name="Teijaro C.N."/>
            <person name="Fluegel L."/>
            <person name="Davis C.M."/>
            <person name="Simpson J.R."/>
            <person name="Lauterbach L."/>
            <person name="Steele A.D."/>
            <person name="Gui C."/>
            <person name="Meng S."/>
            <person name="Li G."/>
            <person name="Viehrig K."/>
            <person name="Ye F."/>
            <person name="Su P."/>
            <person name="Kiefer A.F."/>
            <person name="Nichols A."/>
            <person name="Cepeda A.J."/>
            <person name="Yan W."/>
            <person name="Fan B."/>
            <person name="Jiang Y."/>
            <person name="Adhikari A."/>
            <person name="Zheng C.-J."/>
            <person name="Schuster L."/>
            <person name="Cowan T.M."/>
            <person name="Smanski M.J."/>
            <person name="Chevrette M.G."/>
            <person name="De Carvalho L.P.S."/>
            <person name="Shen B."/>
        </authorList>
    </citation>
    <scope>NUCLEOTIDE SEQUENCE [LARGE SCALE GENOMIC DNA]</scope>
    <source>
        <strain evidence="1 2">NPDC049574</strain>
    </source>
</reference>
<dbReference type="Pfam" id="PF00450">
    <property type="entry name" value="Peptidase_S10"/>
    <property type="match status" value="1"/>
</dbReference>
<dbReference type="EMBL" id="JBFARM010000013">
    <property type="protein sequence ID" value="MEV4291222.1"/>
    <property type="molecule type" value="Genomic_DNA"/>
</dbReference>
<evidence type="ECO:0000313" key="1">
    <source>
        <dbReference type="EMBL" id="MEV4291222.1"/>
    </source>
</evidence>
<sequence length="491" mass="53984">MSDPGTEIGAEERVETRHQIRFGERTLDYTAAAGTVLVRDDHGHPKTSMFYVAYSAPHQEGGPRRPVTFLFNGGPGSASLWLNIGGFGPKRTPTATPSATPPPPYTVGDNPHSLLEFSDLVFLDAPGTGYSRLIGDTPAAEVWGVDQDVDMFARAITRYLTLTNNWNAPRFLFGESYGTTRAAALVHRLQNQGLDFNGVVLLSTMLNWAENHLGLDQEHINLLPSFAATAWYHGRSRVAAAGLDDLLEQAREFAQGAYATALQLGDRLPADREQAVAERFSAFTGLDADLVRRSRFRIGMEPFRDALLADKGQVVGRFDTRFVADHQYVVGTGSHDPATNDAATAGVNSAHLSAFREHLAGDLGWTSELHYRHLYNMVISRAWDWHHKAPGIDEPMPVPVVSLDLSAALRRNPGLRVAVMGGVYDLATPFFGAEVDIAKLYLAPHLRENVEFRFYESGHMTFVDEVVVARMKADLAAFYARATDHKPVDPS</sequence>
<keyword evidence="2" id="KW-1185">Reference proteome</keyword>
<dbReference type="SUPFAM" id="SSF53474">
    <property type="entry name" value="alpha/beta-Hydrolases"/>
    <property type="match status" value="1"/>
</dbReference>
<dbReference type="InterPro" id="IPR029058">
    <property type="entry name" value="AB_hydrolase_fold"/>
</dbReference>
<evidence type="ECO:0008006" key="3">
    <source>
        <dbReference type="Google" id="ProtNLM"/>
    </source>
</evidence>
<proteinExistence type="predicted"/>
<accession>A0ABV3HFB7</accession>
<name>A0ABV3HFB7_9ACTN</name>
<evidence type="ECO:0000313" key="2">
    <source>
        <dbReference type="Proteomes" id="UP001552427"/>
    </source>
</evidence>
<dbReference type="Proteomes" id="UP001552427">
    <property type="component" value="Unassembled WGS sequence"/>
</dbReference>
<dbReference type="InterPro" id="IPR001563">
    <property type="entry name" value="Peptidase_S10"/>
</dbReference>
<organism evidence="1 2">
    <name type="scientific">Nonomuraea bangladeshensis</name>
    <dbReference type="NCBI Taxonomy" id="404385"/>
    <lineage>
        <taxon>Bacteria</taxon>
        <taxon>Bacillati</taxon>
        <taxon>Actinomycetota</taxon>
        <taxon>Actinomycetes</taxon>
        <taxon>Streptosporangiales</taxon>
        <taxon>Streptosporangiaceae</taxon>
        <taxon>Nonomuraea</taxon>
    </lineage>
</organism>
<protein>
    <recommendedName>
        <fullName evidence="3">Peptidase S10</fullName>
    </recommendedName>
</protein>
<comment type="caution">
    <text evidence="1">The sequence shown here is derived from an EMBL/GenBank/DDBJ whole genome shotgun (WGS) entry which is preliminary data.</text>
</comment>
<dbReference type="RefSeq" id="WP_364459363.1">
    <property type="nucleotide sequence ID" value="NZ_JBFARM010000013.1"/>
</dbReference>